<dbReference type="InterPro" id="IPR036388">
    <property type="entry name" value="WH-like_DNA-bd_sf"/>
</dbReference>
<comment type="similarity">
    <text evidence="4">Belongs to the HSF family.</text>
</comment>
<feature type="region of interest" description="Disordered" evidence="5">
    <location>
        <begin position="125"/>
        <end position="153"/>
    </location>
</feature>
<evidence type="ECO:0000256" key="1">
    <source>
        <dbReference type="ARBA" id="ARBA00004123"/>
    </source>
</evidence>
<comment type="subcellular location">
    <subcellularLocation>
        <location evidence="1">Nucleus</location>
    </subcellularLocation>
</comment>
<dbReference type="AlphaFoldDB" id="A0AAD3D6P0"/>
<dbReference type="GO" id="GO:0003700">
    <property type="term" value="F:DNA-binding transcription factor activity"/>
    <property type="evidence" value="ECO:0007669"/>
    <property type="project" value="InterPro"/>
</dbReference>
<accession>A0AAD3D6P0</accession>
<dbReference type="Pfam" id="PF00447">
    <property type="entry name" value="HSF_DNA-bind"/>
    <property type="match status" value="1"/>
</dbReference>
<dbReference type="Proteomes" id="UP001054902">
    <property type="component" value="Unassembled WGS sequence"/>
</dbReference>
<name>A0AAD3D6P0_9STRA</name>
<dbReference type="InterPro" id="IPR000232">
    <property type="entry name" value="HSF_DNA-bd"/>
</dbReference>
<feature type="compositionally biased region" description="Basic and acidic residues" evidence="5">
    <location>
        <begin position="211"/>
        <end position="221"/>
    </location>
</feature>
<dbReference type="GO" id="GO:0043565">
    <property type="term" value="F:sequence-specific DNA binding"/>
    <property type="evidence" value="ECO:0007669"/>
    <property type="project" value="InterPro"/>
</dbReference>
<gene>
    <name evidence="7" type="ORF">CTEN210_13460</name>
</gene>
<keyword evidence="2" id="KW-0238">DNA-binding</keyword>
<evidence type="ECO:0000313" key="7">
    <source>
        <dbReference type="EMBL" id="GFH56984.1"/>
    </source>
</evidence>
<protein>
    <recommendedName>
        <fullName evidence="6">HSF-type DNA-binding domain-containing protein</fullName>
    </recommendedName>
</protein>
<reference evidence="7 8" key="1">
    <citation type="journal article" date="2021" name="Sci. Rep.">
        <title>The genome of the diatom Chaetoceros tenuissimus carries an ancient integrated fragment of an extant virus.</title>
        <authorList>
            <person name="Hongo Y."/>
            <person name="Kimura K."/>
            <person name="Takaki Y."/>
            <person name="Yoshida Y."/>
            <person name="Baba S."/>
            <person name="Kobayashi G."/>
            <person name="Nagasaki K."/>
            <person name="Hano T."/>
            <person name="Tomaru Y."/>
        </authorList>
    </citation>
    <scope>NUCLEOTIDE SEQUENCE [LARGE SCALE GENOMIC DNA]</scope>
    <source>
        <strain evidence="7 8">NIES-3715</strain>
    </source>
</reference>
<evidence type="ECO:0000259" key="6">
    <source>
        <dbReference type="SMART" id="SM00415"/>
    </source>
</evidence>
<feature type="domain" description="HSF-type DNA-binding" evidence="6">
    <location>
        <begin position="15"/>
        <end position="126"/>
    </location>
</feature>
<proteinExistence type="inferred from homology"/>
<evidence type="ECO:0000256" key="2">
    <source>
        <dbReference type="ARBA" id="ARBA00023125"/>
    </source>
</evidence>
<organism evidence="7 8">
    <name type="scientific">Chaetoceros tenuissimus</name>
    <dbReference type="NCBI Taxonomy" id="426638"/>
    <lineage>
        <taxon>Eukaryota</taxon>
        <taxon>Sar</taxon>
        <taxon>Stramenopiles</taxon>
        <taxon>Ochrophyta</taxon>
        <taxon>Bacillariophyta</taxon>
        <taxon>Coscinodiscophyceae</taxon>
        <taxon>Chaetocerotophycidae</taxon>
        <taxon>Chaetocerotales</taxon>
        <taxon>Chaetocerotaceae</taxon>
        <taxon>Chaetoceros</taxon>
    </lineage>
</organism>
<dbReference type="InterPro" id="IPR036390">
    <property type="entry name" value="WH_DNA-bd_sf"/>
</dbReference>
<evidence type="ECO:0000256" key="3">
    <source>
        <dbReference type="ARBA" id="ARBA00023242"/>
    </source>
</evidence>
<dbReference type="PANTHER" id="PTHR10015:SF206">
    <property type="entry name" value="HSF-TYPE DNA-BINDING DOMAIN-CONTAINING PROTEIN"/>
    <property type="match status" value="1"/>
</dbReference>
<keyword evidence="8" id="KW-1185">Reference proteome</keyword>
<comment type="caution">
    <text evidence="7">The sequence shown here is derived from an EMBL/GenBank/DDBJ whole genome shotgun (WGS) entry which is preliminary data.</text>
</comment>
<dbReference type="Gene3D" id="1.10.10.10">
    <property type="entry name" value="Winged helix-like DNA-binding domain superfamily/Winged helix DNA-binding domain"/>
    <property type="match status" value="1"/>
</dbReference>
<feature type="region of interest" description="Disordered" evidence="5">
    <location>
        <begin position="211"/>
        <end position="256"/>
    </location>
</feature>
<evidence type="ECO:0000313" key="8">
    <source>
        <dbReference type="Proteomes" id="UP001054902"/>
    </source>
</evidence>
<dbReference type="SUPFAM" id="SSF46785">
    <property type="entry name" value="Winged helix' DNA-binding domain"/>
    <property type="match status" value="1"/>
</dbReference>
<keyword evidence="3" id="KW-0539">Nucleus</keyword>
<dbReference type="GO" id="GO:0005634">
    <property type="term" value="C:nucleus"/>
    <property type="evidence" value="ECO:0007669"/>
    <property type="project" value="UniProtKB-SubCell"/>
</dbReference>
<dbReference type="SMART" id="SM00415">
    <property type="entry name" value="HSF"/>
    <property type="match status" value="1"/>
</dbReference>
<sequence>MNVPKDTKPKGRGGVKYPFPERLFDLLEDIDTYKKPHLASILSWDPNGRNFTIHDRLAFQRSIQNKYFNQSKFASFRRQLNLWGFERVLCDGQGKGTRWTDQNSGSYSHPLFQRHDRSLCSTMTRSKLKKEEADTMQISSQKEKSDASFQSKRTNDFNLPNFPLLFQEEQKQALLPQQTAPRERSISNSQFYGDQENSLLLFQDFNMKLRQDDDEQNEKKSSCSNDDGGEPLPFDPFDSFENKVQVNSAEEECGGNDQSFKKLLDFLSDCDENIYKFLLGDHHQEE</sequence>
<evidence type="ECO:0000256" key="4">
    <source>
        <dbReference type="RuleBase" id="RU004020"/>
    </source>
</evidence>
<dbReference type="EMBL" id="BLLK01000057">
    <property type="protein sequence ID" value="GFH56984.1"/>
    <property type="molecule type" value="Genomic_DNA"/>
</dbReference>
<evidence type="ECO:0000256" key="5">
    <source>
        <dbReference type="SAM" id="MobiDB-lite"/>
    </source>
</evidence>
<dbReference type="PANTHER" id="PTHR10015">
    <property type="entry name" value="HEAT SHOCK TRANSCRIPTION FACTOR"/>
    <property type="match status" value="1"/>
</dbReference>